<feature type="region of interest" description="Disordered" evidence="1">
    <location>
        <begin position="558"/>
        <end position="587"/>
    </location>
</feature>
<feature type="region of interest" description="Disordered" evidence="1">
    <location>
        <begin position="1"/>
        <end position="118"/>
    </location>
</feature>
<feature type="compositionally biased region" description="Low complexity" evidence="1">
    <location>
        <begin position="406"/>
        <end position="439"/>
    </location>
</feature>
<keyword evidence="3" id="KW-1185">Reference proteome</keyword>
<proteinExistence type="predicted"/>
<evidence type="ECO:0000313" key="2">
    <source>
        <dbReference type="EMBL" id="TNY19121.1"/>
    </source>
</evidence>
<dbReference type="Proteomes" id="UP000311382">
    <property type="component" value="Unassembled WGS sequence"/>
</dbReference>
<feature type="compositionally biased region" description="Acidic residues" evidence="1">
    <location>
        <begin position="104"/>
        <end position="115"/>
    </location>
</feature>
<feature type="compositionally biased region" description="Polar residues" evidence="1">
    <location>
        <begin position="394"/>
        <end position="405"/>
    </location>
</feature>
<feature type="compositionally biased region" description="Basic and acidic residues" evidence="1">
    <location>
        <begin position="216"/>
        <end position="225"/>
    </location>
</feature>
<feature type="compositionally biased region" description="Low complexity" evidence="1">
    <location>
        <begin position="90"/>
        <end position="99"/>
    </location>
</feature>
<feature type="compositionally biased region" description="Low complexity" evidence="1">
    <location>
        <begin position="313"/>
        <end position="332"/>
    </location>
</feature>
<feature type="compositionally biased region" description="Low complexity" evidence="1">
    <location>
        <begin position="472"/>
        <end position="492"/>
    </location>
</feature>
<feature type="compositionally biased region" description="Polar residues" evidence="1">
    <location>
        <begin position="51"/>
        <end position="60"/>
    </location>
</feature>
<feature type="compositionally biased region" description="Low complexity" evidence="1">
    <location>
        <begin position="376"/>
        <end position="393"/>
    </location>
</feature>
<accession>A0A5C5FTL7</accession>
<feature type="compositionally biased region" description="Low complexity" evidence="1">
    <location>
        <begin position="285"/>
        <end position="297"/>
    </location>
</feature>
<comment type="caution">
    <text evidence="2">The sequence shown here is derived from an EMBL/GenBank/DDBJ whole genome shotgun (WGS) entry which is preliminary data.</text>
</comment>
<sequence>MEAVPSAGDDPSIFTVPSSCPADSADGHKHPLPHPSTPQKRPRAKAHRLSTALSLVESLTTPPPTYETATRSASSPPSPSTRRRARTPRRAAQPASESSAAEDRDSDDPTSDSDDPLNHLLRLTGSLVSTSTSILASSTALHSSLSRLLASDAVTRPPRPGHDGARAELELRSELDAAERVEERLVELEGAAERCLGARTGGAGGGESKSGRSPRGGRERAERPRTIYATATGAGSGFLGGLEEDDEAVAEGVEATRGEVEQGPHGVAAQVRDRPCSARRTSSSAAQDLLGRLAGRGATTGAGQGQERESEAAPHAADPLPAQLAPPDNAAPSTSRAALDALVQEEGARSPPSSDLRMSALGSLSASEPHAHDDPAPSAALPRTPTPRRTTTPFQLATPSTASLARSTISPRPSSSSLTSPSLSRTSDARALSLTSSRSLFTTPRPNDTPSQASSPSTSPASHRPSHRRRSSTATSSAAAALSASLAQHRASTTTSLSSFAELAPAADGGSDARLGRAGAPAGALAGAGTGSARGALEALSASAGGAAGVPSSLVGKAEGLERARGGGTHGEGEGGPKAGASWWSWS</sequence>
<dbReference type="EMBL" id="SOZI01000107">
    <property type="protein sequence ID" value="TNY19121.1"/>
    <property type="molecule type" value="Genomic_DNA"/>
</dbReference>
<name>A0A5C5FTL7_9BASI</name>
<feature type="compositionally biased region" description="Low complexity" evidence="1">
    <location>
        <begin position="516"/>
        <end position="525"/>
    </location>
</feature>
<reference evidence="2 3" key="1">
    <citation type="submission" date="2019-03" db="EMBL/GenBank/DDBJ databases">
        <title>Rhodosporidium diobovatum UCD-FST 08-225 genome sequencing, assembly, and annotation.</title>
        <authorList>
            <person name="Fakankun I.U."/>
            <person name="Fristensky B."/>
            <person name="Levin D.B."/>
        </authorList>
    </citation>
    <scope>NUCLEOTIDE SEQUENCE [LARGE SCALE GENOMIC DNA]</scope>
    <source>
        <strain evidence="2 3">UCD-FST 08-225</strain>
    </source>
</reference>
<evidence type="ECO:0000313" key="3">
    <source>
        <dbReference type="Proteomes" id="UP000311382"/>
    </source>
</evidence>
<gene>
    <name evidence="2" type="ORF">DMC30DRAFT_401245</name>
</gene>
<feature type="compositionally biased region" description="Low complexity" evidence="1">
    <location>
        <begin position="449"/>
        <end position="463"/>
    </location>
</feature>
<organism evidence="2 3">
    <name type="scientific">Rhodotorula diobovata</name>
    <dbReference type="NCBI Taxonomy" id="5288"/>
    <lineage>
        <taxon>Eukaryota</taxon>
        <taxon>Fungi</taxon>
        <taxon>Dikarya</taxon>
        <taxon>Basidiomycota</taxon>
        <taxon>Pucciniomycotina</taxon>
        <taxon>Microbotryomycetes</taxon>
        <taxon>Sporidiobolales</taxon>
        <taxon>Sporidiobolaceae</taxon>
        <taxon>Rhodotorula</taxon>
    </lineage>
</organism>
<protein>
    <submittedName>
        <fullName evidence="2">Uncharacterized protein</fullName>
    </submittedName>
</protein>
<feature type="compositionally biased region" description="Basic and acidic residues" evidence="1">
    <location>
        <begin position="559"/>
        <end position="575"/>
    </location>
</feature>
<feature type="compositionally biased region" description="Gly residues" evidence="1">
    <location>
        <begin position="199"/>
        <end position="208"/>
    </location>
</feature>
<evidence type="ECO:0000256" key="1">
    <source>
        <dbReference type="SAM" id="MobiDB-lite"/>
    </source>
</evidence>
<dbReference type="AlphaFoldDB" id="A0A5C5FTL7"/>
<dbReference type="STRING" id="5288.A0A5C5FTL7"/>
<feature type="region of interest" description="Disordered" evidence="1">
    <location>
        <begin position="195"/>
        <end position="530"/>
    </location>
</feature>